<evidence type="ECO:0000256" key="10">
    <source>
        <dbReference type="SAM" id="Phobius"/>
    </source>
</evidence>
<reference evidence="14" key="1">
    <citation type="journal article" date="2021" name="Int. J. Syst. Evol. Microbiol.">
        <title>Actinocatenispora comari sp. nov., an endophytic actinomycete isolated from aerial parts of Comarum salesowianum.</title>
        <authorList>
            <person name="Oyunbileg N."/>
            <person name="Iizaka Y."/>
            <person name="Hamada M."/>
            <person name="Davaapurev B.O."/>
            <person name="Fukumoto A."/>
            <person name="Tsetseg B."/>
            <person name="Kato F."/>
            <person name="Tamura T."/>
            <person name="Batkhuu J."/>
            <person name="Anzai Y."/>
        </authorList>
    </citation>
    <scope>NUCLEOTIDE SEQUENCE [LARGE SCALE GENOMIC DNA]</scope>
    <source>
        <strain evidence="14">NUM-2625</strain>
    </source>
</reference>
<evidence type="ECO:0000256" key="1">
    <source>
        <dbReference type="ARBA" id="ARBA00000085"/>
    </source>
</evidence>
<dbReference type="InterPro" id="IPR011712">
    <property type="entry name" value="Sig_transdc_His_kin_sub3_dim/P"/>
</dbReference>
<evidence type="ECO:0000256" key="9">
    <source>
        <dbReference type="SAM" id="MobiDB-lite"/>
    </source>
</evidence>
<dbReference type="AlphaFoldDB" id="A0A8J4A8D5"/>
<dbReference type="GO" id="GO:0000155">
    <property type="term" value="F:phosphorelay sensor kinase activity"/>
    <property type="evidence" value="ECO:0007669"/>
    <property type="project" value="InterPro"/>
</dbReference>
<protein>
    <recommendedName>
        <fullName evidence="2">histidine kinase</fullName>
        <ecNumber evidence="2">2.7.13.3</ecNumber>
    </recommendedName>
</protein>
<feature type="transmembrane region" description="Helical" evidence="10">
    <location>
        <begin position="117"/>
        <end position="135"/>
    </location>
</feature>
<keyword evidence="3" id="KW-0597">Phosphoprotein</keyword>
<keyword evidence="4" id="KW-0808">Transferase</keyword>
<evidence type="ECO:0000256" key="8">
    <source>
        <dbReference type="ARBA" id="ARBA00023012"/>
    </source>
</evidence>
<feature type="domain" description="Histidine kinase/HSP90-like ATPase" evidence="11">
    <location>
        <begin position="291"/>
        <end position="399"/>
    </location>
</feature>
<keyword evidence="10" id="KW-0472">Membrane</keyword>
<keyword evidence="10" id="KW-1133">Transmembrane helix</keyword>
<evidence type="ECO:0000313" key="13">
    <source>
        <dbReference type="EMBL" id="GIL26701.1"/>
    </source>
</evidence>
<dbReference type="Pfam" id="PF07730">
    <property type="entry name" value="HisKA_3"/>
    <property type="match status" value="1"/>
</dbReference>
<evidence type="ECO:0000259" key="11">
    <source>
        <dbReference type="Pfam" id="PF02518"/>
    </source>
</evidence>
<sequence length="400" mass="41613">MTDGVRDGGVFFPDSHLGRFRLAIRVAGLAAWVAVSILGAPTGNRPLTSVLVAIAGAAVIVSGMLFRRRYWWVSAVGVAIFAVLGLALTAIGPSWVGWAPVVFALFWSIIRLPGRLVVATSTVLLVAMVIVGWLALGPGAVVGQLATCMGVAVLAYSMRSARQRATDAERLLASERAAREATERASVLAERQRLAREIHDILAHTLSAQVVQLEGTRMLLRHGADTDAVLARVEQAQRLARDGLDETRRALDSLRGRSRPLAETLPALAADAGAGYASEGDPRDLGPEASLAIVRTVQEALTNVRKHARGAATTVRLRYAPDAATVEIVDAGGPGPADADGPGTDGAETGGPAQDAASLAGSGGGYGLAGMRERAELLGGALWAGPLADGGFRVRLRIPA</sequence>
<comment type="caution">
    <text evidence="13">The sequence shown here is derived from an EMBL/GenBank/DDBJ whole genome shotgun (WGS) entry which is preliminary data.</text>
</comment>
<evidence type="ECO:0000256" key="6">
    <source>
        <dbReference type="ARBA" id="ARBA00022777"/>
    </source>
</evidence>
<dbReference type="Gene3D" id="3.30.565.10">
    <property type="entry name" value="Histidine kinase-like ATPase, C-terminal domain"/>
    <property type="match status" value="1"/>
</dbReference>
<dbReference type="Pfam" id="PF02518">
    <property type="entry name" value="HATPase_c"/>
    <property type="match status" value="1"/>
</dbReference>
<proteinExistence type="predicted"/>
<keyword evidence="6 13" id="KW-0418">Kinase</keyword>
<evidence type="ECO:0000256" key="2">
    <source>
        <dbReference type="ARBA" id="ARBA00012438"/>
    </source>
</evidence>
<dbReference type="InterPro" id="IPR050482">
    <property type="entry name" value="Sensor_HK_TwoCompSys"/>
</dbReference>
<dbReference type="PANTHER" id="PTHR24421:SF10">
    <property type="entry name" value="NITRATE_NITRITE SENSOR PROTEIN NARQ"/>
    <property type="match status" value="1"/>
</dbReference>
<dbReference type="CDD" id="cd16917">
    <property type="entry name" value="HATPase_UhpB-NarQ-NarX-like"/>
    <property type="match status" value="1"/>
</dbReference>
<accession>A0A8J4A8D5</accession>
<organism evidence="13 14">
    <name type="scientific">Actinocatenispora comari</name>
    <dbReference type="NCBI Taxonomy" id="2807577"/>
    <lineage>
        <taxon>Bacteria</taxon>
        <taxon>Bacillati</taxon>
        <taxon>Actinomycetota</taxon>
        <taxon>Actinomycetes</taxon>
        <taxon>Micromonosporales</taxon>
        <taxon>Micromonosporaceae</taxon>
        <taxon>Actinocatenispora</taxon>
    </lineage>
</organism>
<dbReference type="EC" id="2.7.13.3" evidence="2"/>
<evidence type="ECO:0000256" key="4">
    <source>
        <dbReference type="ARBA" id="ARBA00022679"/>
    </source>
</evidence>
<dbReference type="PANTHER" id="PTHR24421">
    <property type="entry name" value="NITRATE/NITRITE SENSOR PROTEIN NARX-RELATED"/>
    <property type="match status" value="1"/>
</dbReference>
<feature type="transmembrane region" description="Helical" evidence="10">
    <location>
        <begin position="71"/>
        <end position="89"/>
    </location>
</feature>
<dbReference type="GO" id="GO:0046983">
    <property type="term" value="F:protein dimerization activity"/>
    <property type="evidence" value="ECO:0007669"/>
    <property type="project" value="InterPro"/>
</dbReference>
<dbReference type="GO" id="GO:0016020">
    <property type="term" value="C:membrane"/>
    <property type="evidence" value="ECO:0007669"/>
    <property type="project" value="InterPro"/>
</dbReference>
<feature type="domain" description="Signal transduction histidine kinase subgroup 3 dimerisation and phosphoacceptor" evidence="12">
    <location>
        <begin position="190"/>
        <end position="256"/>
    </location>
</feature>
<keyword evidence="5" id="KW-0547">Nucleotide-binding</keyword>
<comment type="catalytic activity">
    <reaction evidence="1">
        <text>ATP + protein L-histidine = ADP + protein N-phospho-L-histidine.</text>
        <dbReference type="EC" id="2.7.13.3"/>
    </reaction>
</comment>
<dbReference type="InterPro" id="IPR036890">
    <property type="entry name" value="HATPase_C_sf"/>
</dbReference>
<gene>
    <name evidence="13" type="ORF">NUM_19550</name>
</gene>
<dbReference type="RefSeq" id="WP_207124481.1">
    <property type="nucleotide sequence ID" value="NZ_BOPO01000027.1"/>
</dbReference>
<feature type="transmembrane region" description="Helical" evidence="10">
    <location>
        <begin position="95"/>
        <end position="110"/>
    </location>
</feature>
<feature type="region of interest" description="Disordered" evidence="9">
    <location>
        <begin position="331"/>
        <end position="358"/>
    </location>
</feature>
<dbReference type="SUPFAM" id="SSF55874">
    <property type="entry name" value="ATPase domain of HSP90 chaperone/DNA topoisomerase II/histidine kinase"/>
    <property type="match status" value="1"/>
</dbReference>
<keyword evidence="14" id="KW-1185">Reference proteome</keyword>
<feature type="transmembrane region" description="Helical" evidence="10">
    <location>
        <begin position="22"/>
        <end position="41"/>
    </location>
</feature>
<dbReference type="EMBL" id="BOPO01000027">
    <property type="protein sequence ID" value="GIL26701.1"/>
    <property type="molecule type" value="Genomic_DNA"/>
</dbReference>
<dbReference type="Gene3D" id="1.20.5.1930">
    <property type="match status" value="1"/>
</dbReference>
<evidence type="ECO:0000256" key="3">
    <source>
        <dbReference type="ARBA" id="ARBA00022553"/>
    </source>
</evidence>
<dbReference type="GO" id="GO:0005524">
    <property type="term" value="F:ATP binding"/>
    <property type="evidence" value="ECO:0007669"/>
    <property type="project" value="UniProtKB-KW"/>
</dbReference>
<keyword evidence="8" id="KW-0902">Two-component regulatory system</keyword>
<evidence type="ECO:0000256" key="5">
    <source>
        <dbReference type="ARBA" id="ARBA00022741"/>
    </source>
</evidence>
<feature type="compositionally biased region" description="Low complexity" evidence="9">
    <location>
        <begin position="336"/>
        <end position="358"/>
    </location>
</feature>
<dbReference type="Proteomes" id="UP000614996">
    <property type="component" value="Unassembled WGS sequence"/>
</dbReference>
<evidence type="ECO:0000256" key="7">
    <source>
        <dbReference type="ARBA" id="ARBA00022840"/>
    </source>
</evidence>
<name>A0A8J4A8D5_9ACTN</name>
<dbReference type="InterPro" id="IPR003594">
    <property type="entry name" value="HATPase_dom"/>
</dbReference>
<feature type="transmembrane region" description="Helical" evidence="10">
    <location>
        <begin position="47"/>
        <end position="66"/>
    </location>
</feature>
<keyword evidence="10" id="KW-0812">Transmembrane</keyword>
<evidence type="ECO:0000259" key="12">
    <source>
        <dbReference type="Pfam" id="PF07730"/>
    </source>
</evidence>
<evidence type="ECO:0000313" key="14">
    <source>
        <dbReference type="Proteomes" id="UP000614996"/>
    </source>
</evidence>
<keyword evidence="7" id="KW-0067">ATP-binding</keyword>